<evidence type="ECO:0000256" key="6">
    <source>
        <dbReference type="SAM" id="Coils"/>
    </source>
</evidence>
<reference evidence="9" key="1">
    <citation type="journal article" date="2011" name="Genome Res.">
        <title>Deep small RNA sequencing from the nematode Ascaris reveals conservation, functional diversification, and novel developmental profiles.</title>
        <authorList>
            <person name="Wang J."/>
            <person name="Czech B."/>
            <person name="Crunk A."/>
            <person name="Wallace A."/>
            <person name="Mitreva M."/>
            <person name="Hannon G.J."/>
            <person name="Davis R.E."/>
        </authorList>
    </citation>
    <scope>NUCLEOTIDE SEQUENCE</scope>
</reference>
<feature type="domain" description="BZIP" evidence="8">
    <location>
        <begin position="264"/>
        <end position="327"/>
    </location>
</feature>
<organism evidence="9">
    <name type="scientific">Ascaris suum</name>
    <name type="common">Pig roundworm</name>
    <name type="synonym">Ascaris lumbricoides</name>
    <dbReference type="NCBI Taxonomy" id="6253"/>
    <lineage>
        <taxon>Eukaryota</taxon>
        <taxon>Metazoa</taxon>
        <taxon>Ecdysozoa</taxon>
        <taxon>Nematoda</taxon>
        <taxon>Chromadorea</taxon>
        <taxon>Rhabditida</taxon>
        <taxon>Spirurina</taxon>
        <taxon>Ascaridomorpha</taxon>
        <taxon>Ascaridoidea</taxon>
        <taxon>Ascarididae</taxon>
        <taxon>Ascaris</taxon>
    </lineage>
</organism>
<name>F1LAJ1_ASCSU</name>
<keyword evidence="3" id="KW-0238">DNA-binding</keyword>
<feature type="region of interest" description="Disordered" evidence="7">
    <location>
        <begin position="78"/>
        <end position="117"/>
    </location>
</feature>
<evidence type="ECO:0000256" key="1">
    <source>
        <dbReference type="ARBA" id="ARBA00004123"/>
    </source>
</evidence>
<keyword evidence="2" id="KW-0805">Transcription regulation</keyword>
<feature type="compositionally biased region" description="Basic and acidic residues" evidence="7">
    <location>
        <begin position="82"/>
        <end position="93"/>
    </location>
</feature>
<dbReference type="PANTHER" id="PTHR46004:SF3">
    <property type="entry name" value="CYCLIC AMP RESPONSE ELEMENT-BINDING PROTEIN A"/>
    <property type="match status" value="1"/>
</dbReference>
<feature type="region of interest" description="Disordered" evidence="7">
    <location>
        <begin position="334"/>
        <end position="356"/>
    </location>
</feature>
<dbReference type="InterPro" id="IPR004827">
    <property type="entry name" value="bZIP"/>
</dbReference>
<dbReference type="Gene3D" id="1.20.5.170">
    <property type="match status" value="1"/>
</dbReference>
<evidence type="ECO:0000256" key="2">
    <source>
        <dbReference type="ARBA" id="ARBA00023015"/>
    </source>
</evidence>
<evidence type="ECO:0000259" key="8">
    <source>
        <dbReference type="PROSITE" id="PS50217"/>
    </source>
</evidence>
<dbReference type="GO" id="GO:0005634">
    <property type="term" value="C:nucleus"/>
    <property type="evidence" value="ECO:0007669"/>
    <property type="project" value="UniProtKB-SubCell"/>
</dbReference>
<dbReference type="SMART" id="SM00338">
    <property type="entry name" value="BRLZ"/>
    <property type="match status" value="1"/>
</dbReference>
<dbReference type="InterPro" id="IPR046347">
    <property type="entry name" value="bZIP_sf"/>
</dbReference>
<dbReference type="GO" id="GO:0000981">
    <property type="term" value="F:DNA-binding transcription factor activity, RNA polymerase II-specific"/>
    <property type="evidence" value="ECO:0007669"/>
    <property type="project" value="TreeGrafter"/>
</dbReference>
<evidence type="ECO:0000256" key="4">
    <source>
        <dbReference type="ARBA" id="ARBA00023163"/>
    </source>
</evidence>
<keyword evidence="5" id="KW-0539">Nucleus</keyword>
<evidence type="ECO:0000256" key="5">
    <source>
        <dbReference type="ARBA" id="ARBA00023242"/>
    </source>
</evidence>
<feature type="region of interest" description="Disordered" evidence="7">
    <location>
        <begin position="175"/>
        <end position="204"/>
    </location>
</feature>
<dbReference type="CDD" id="cd14689">
    <property type="entry name" value="bZIP_CREB3"/>
    <property type="match status" value="1"/>
</dbReference>
<feature type="coiled-coil region" evidence="6">
    <location>
        <begin position="289"/>
        <end position="330"/>
    </location>
</feature>
<evidence type="ECO:0000256" key="3">
    <source>
        <dbReference type="ARBA" id="ARBA00023125"/>
    </source>
</evidence>
<feature type="compositionally biased region" description="Low complexity" evidence="7">
    <location>
        <begin position="98"/>
        <end position="111"/>
    </location>
</feature>
<evidence type="ECO:0000313" key="9">
    <source>
        <dbReference type="EMBL" id="ADY47145.1"/>
    </source>
</evidence>
<proteinExistence type="evidence at transcript level"/>
<dbReference type="AlphaFoldDB" id="F1LAJ1"/>
<dbReference type="Pfam" id="PF00170">
    <property type="entry name" value="bZIP_1"/>
    <property type="match status" value="1"/>
</dbReference>
<comment type="subcellular location">
    <subcellularLocation>
        <location evidence="1">Nucleus</location>
    </subcellularLocation>
</comment>
<dbReference type="PANTHER" id="PTHR46004">
    <property type="entry name" value="CYCLIC AMP RESPONSE ELEMENT-BINDING PROTEIN A"/>
    <property type="match status" value="1"/>
</dbReference>
<dbReference type="PROSITE" id="PS50217">
    <property type="entry name" value="BZIP"/>
    <property type="match status" value="1"/>
</dbReference>
<keyword evidence="6" id="KW-0175">Coiled coil</keyword>
<protein>
    <submittedName>
        <fullName evidence="9">Cyclic AMP-responsive element-binding protein 3-like protein 1</fullName>
    </submittedName>
</protein>
<dbReference type="GO" id="GO:0035497">
    <property type="term" value="F:cAMP response element binding"/>
    <property type="evidence" value="ECO:0007669"/>
    <property type="project" value="TreeGrafter"/>
</dbReference>
<dbReference type="SUPFAM" id="SSF57959">
    <property type="entry name" value="Leucine zipper domain"/>
    <property type="match status" value="1"/>
</dbReference>
<accession>F1LAJ1</accession>
<dbReference type="PROSITE" id="PS00036">
    <property type="entry name" value="BZIP_BASIC"/>
    <property type="match status" value="1"/>
</dbReference>
<sequence>MDDEWTPIVLKDDYLFSAVACASGMPDISLMSTEEETDVGNFTVNGVDQHLLDAATPKQLSEFSLQFTPINTEHFAPNASDYIKREPREDVSSDNRASFSTSPCSSSFSSPEQDNKDVNIDAVGAPLFHHGVPTVANTTISNTRMAYGFRSNDTLTLPPVSQFSHSTTQSYFDSNNISEAVGSPSPPSSDRSSPMEPAIYGAPTSTYRTRSKMHEMAVKQKLITDQDPRGNGFVQLSSEEKRTLLQEGYSVPTRLPLSKAEEEALKVVRRKIKNKLSAQESRRKRKEYMDALEQKVQGYYNENTALKAKVRQLEQANRGLVMQLKKMQTTLNGQPSVHNPPCLNQQTISASHIHKL</sequence>
<keyword evidence="4" id="KW-0804">Transcription</keyword>
<feature type="compositionally biased region" description="Polar residues" evidence="7">
    <location>
        <begin position="334"/>
        <end position="350"/>
    </location>
</feature>
<dbReference type="EMBL" id="JI175528">
    <property type="protein sequence ID" value="ADY47145.1"/>
    <property type="molecule type" value="mRNA"/>
</dbReference>
<evidence type="ECO:0000256" key="7">
    <source>
        <dbReference type="SAM" id="MobiDB-lite"/>
    </source>
</evidence>